<dbReference type="SMART" id="SM01144">
    <property type="entry name" value="DTW"/>
    <property type="match status" value="1"/>
</dbReference>
<feature type="domain" description="DTW" evidence="6">
    <location>
        <begin position="6"/>
        <end position="193"/>
    </location>
</feature>
<dbReference type="STRING" id="487184.SAMN05216421_1987"/>
<keyword evidence="2" id="KW-0808">Transferase</keyword>
<keyword evidence="3" id="KW-0949">S-adenosyl-L-methionine</keyword>
<evidence type="ECO:0000256" key="4">
    <source>
        <dbReference type="ARBA" id="ARBA00022694"/>
    </source>
</evidence>
<dbReference type="GO" id="GO:0008033">
    <property type="term" value="P:tRNA processing"/>
    <property type="evidence" value="ECO:0007669"/>
    <property type="project" value="UniProtKB-KW"/>
</dbReference>
<dbReference type="Pfam" id="PF03942">
    <property type="entry name" value="DTW"/>
    <property type="match status" value="1"/>
</dbReference>
<reference evidence="8" key="1">
    <citation type="submission" date="2016-10" db="EMBL/GenBank/DDBJ databases">
        <authorList>
            <person name="Varghese N."/>
            <person name="Submissions S."/>
        </authorList>
    </citation>
    <scope>NUCLEOTIDE SEQUENCE [LARGE SCALE GENOMIC DNA]</scope>
    <source>
        <strain evidence="8">NRRL B-51270</strain>
    </source>
</reference>
<keyword evidence="4" id="KW-0819">tRNA processing</keyword>
<dbReference type="AlphaFoldDB" id="A0A1H1U8F1"/>
<comment type="similarity">
    <text evidence="5">Belongs to the TDD superfamily. DTWD2 family.</text>
</comment>
<gene>
    <name evidence="7" type="ORF">SAMN05216421_1987</name>
</gene>
<dbReference type="PANTHER" id="PTHR21392">
    <property type="entry name" value="TRNA-URIDINE AMINOCARBOXYPROPYLTRANSFERASE 2"/>
    <property type="match status" value="1"/>
</dbReference>
<evidence type="ECO:0000313" key="8">
    <source>
        <dbReference type="Proteomes" id="UP000243207"/>
    </source>
</evidence>
<accession>A0A1H1U8F1</accession>
<sequence>MVDRALPKRCEACARPSSRCLCSTIPRLHSSTRMLIIQHPSERHHALNTARFLAAGLVNAELHVVEHIAPGSALYSQLADPARRTEVLFPGPGASSLARAADPREHQLVLLDGTWRKARKLLHLNPILAVLPQVALAAGLASRYRLRKAPAPGALSTIEAGVAALEVLEPDKSFQALLRPFDRLIEEQIASIGTELYRRNYLKPGSADSGSDR</sequence>
<evidence type="ECO:0000256" key="1">
    <source>
        <dbReference type="ARBA" id="ARBA00012386"/>
    </source>
</evidence>
<name>A0A1H1U8F1_9GAMM</name>
<evidence type="ECO:0000256" key="5">
    <source>
        <dbReference type="ARBA" id="ARBA00034489"/>
    </source>
</evidence>
<dbReference type="Proteomes" id="UP000243207">
    <property type="component" value="Chromosome I"/>
</dbReference>
<protein>
    <recommendedName>
        <fullName evidence="1">tRNA-uridine aminocarboxypropyltransferase</fullName>
        <ecNumber evidence="1">2.5.1.25</ecNumber>
    </recommendedName>
</protein>
<proteinExistence type="inferred from homology"/>
<dbReference type="OrthoDB" id="268835at2"/>
<dbReference type="PANTHER" id="PTHR21392:SF0">
    <property type="entry name" value="TRNA-URIDINE AMINOCARBOXYPROPYLTRANSFERASE 2"/>
    <property type="match status" value="1"/>
</dbReference>
<dbReference type="InterPro" id="IPR005636">
    <property type="entry name" value="DTW"/>
</dbReference>
<evidence type="ECO:0000256" key="2">
    <source>
        <dbReference type="ARBA" id="ARBA00022679"/>
    </source>
</evidence>
<evidence type="ECO:0000313" key="7">
    <source>
        <dbReference type="EMBL" id="SDS68647.1"/>
    </source>
</evidence>
<dbReference type="RefSeq" id="WP_093393944.1">
    <property type="nucleotide sequence ID" value="NZ_LT629736.1"/>
</dbReference>
<evidence type="ECO:0000259" key="6">
    <source>
        <dbReference type="SMART" id="SM01144"/>
    </source>
</evidence>
<dbReference type="InterPro" id="IPR039262">
    <property type="entry name" value="DTWD2/TAPT"/>
</dbReference>
<dbReference type="EC" id="2.5.1.25" evidence="1"/>
<evidence type="ECO:0000256" key="3">
    <source>
        <dbReference type="ARBA" id="ARBA00022691"/>
    </source>
</evidence>
<organism evidence="7 8">
    <name type="scientific">Halopseudomonas xinjiangensis</name>
    <dbReference type="NCBI Taxonomy" id="487184"/>
    <lineage>
        <taxon>Bacteria</taxon>
        <taxon>Pseudomonadati</taxon>
        <taxon>Pseudomonadota</taxon>
        <taxon>Gammaproteobacteria</taxon>
        <taxon>Pseudomonadales</taxon>
        <taxon>Pseudomonadaceae</taxon>
        <taxon>Halopseudomonas</taxon>
    </lineage>
</organism>
<dbReference type="GO" id="GO:0016432">
    <property type="term" value="F:tRNA-uridine aminocarboxypropyltransferase activity"/>
    <property type="evidence" value="ECO:0007669"/>
    <property type="project" value="UniProtKB-EC"/>
</dbReference>
<dbReference type="EMBL" id="LT629736">
    <property type="protein sequence ID" value="SDS68647.1"/>
    <property type="molecule type" value="Genomic_DNA"/>
</dbReference>
<keyword evidence="8" id="KW-1185">Reference proteome</keyword>